<organism evidence="4 5">
    <name type="scientific">Candidatus Portnoybacteria bacterium CG03_land_8_20_14_0_80_41_10</name>
    <dbReference type="NCBI Taxonomy" id="1974808"/>
    <lineage>
        <taxon>Bacteria</taxon>
        <taxon>Candidatus Portnoyibacteriota</taxon>
    </lineage>
</organism>
<dbReference type="GO" id="GO:0009294">
    <property type="term" value="P:DNA-mediated transformation"/>
    <property type="evidence" value="ECO:0007669"/>
    <property type="project" value="InterPro"/>
</dbReference>
<dbReference type="SUPFAM" id="SSF102405">
    <property type="entry name" value="MCP/YpsA-like"/>
    <property type="match status" value="1"/>
</dbReference>
<evidence type="ECO:0000259" key="2">
    <source>
        <dbReference type="Pfam" id="PF02481"/>
    </source>
</evidence>
<dbReference type="PANTHER" id="PTHR43022:SF1">
    <property type="entry name" value="PROTEIN SMF"/>
    <property type="match status" value="1"/>
</dbReference>
<dbReference type="Gene3D" id="1.10.10.10">
    <property type="entry name" value="Winged helix-like DNA-binding domain superfamily/Winged helix DNA-binding domain"/>
    <property type="match status" value="1"/>
</dbReference>
<comment type="similarity">
    <text evidence="1">Belongs to the DprA/Smf family.</text>
</comment>
<evidence type="ECO:0000313" key="5">
    <source>
        <dbReference type="Proteomes" id="UP000229894"/>
    </source>
</evidence>
<dbReference type="InterPro" id="IPR036388">
    <property type="entry name" value="WH-like_DNA-bd_sf"/>
</dbReference>
<reference evidence="5" key="1">
    <citation type="submission" date="2017-09" db="EMBL/GenBank/DDBJ databases">
        <title>Depth-based differentiation of microbial function through sediment-hosted aquifers and enrichment of novel symbionts in the deep terrestrial subsurface.</title>
        <authorList>
            <person name="Probst A.J."/>
            <person name="Ladd B."/>
            <person name="Jarett J.K."/>
            <person name="Geller-Mcgrath D.E."/>
            <person name="Sieber C.M.K."/>
            <person name="Emerson J.B."/>
            <person name="Anantharaman K."/>
            <person name="Thomas B.C."/>
            <person name="Malmstrom R."/>
            <person name="Stieglmeier M."/>
            <person name="Klingl A."/>
            <person name="Woyke T."/>
            <person name="Ryan C.M."/>
            <person name="Banfield J.F."/>
        </authorList>
    </citation>
    <scope>NUCLEOTIDE SEQUENCE [LARGE SCALE GENOMIC DNA]</scope>
</reference>
<dbReference type="NCBIfam" id="TIGR00732">
    <property type="entry name" value="dprA"/>
    <property type="match status" value="1"/>
</dbReference>
<proteinExistence type="inferred from homology"/>
<dbReference type="InterPro" id="IPR057666">
    <property type="entry name" value="DrpA_SLOG"/>
</dbReference>
<feature type="domain" description="Smf/DprA SLOG" evidence="2">
    <location>
        <begin position="81"/>
        <end position="291"/>
    </location>
</feature>
<evidence type="ECO:0000256" key="1">
    <source>
        <dbReference type="ARBA" id="ARBA00006525"/>
    </source>
</evidence>
<dbReference type="Pfam" id="PF02481">
    <property type="entry name" value="DNA_processg_A"/>
    <property type="match status" value="1"/>
</dbReference>
<name>A0A2M7BU96_9BACT</name>
<dbReference type="InterPro" id="IPR003488">
    <property type="entry name" value="DprA"/>
</dbReference>
<protein>
    <submittedName>
        <fullName evidence="4">DNA-protecting protein DprA</fullName>
    </submittedName>
</protein>
<feature type="domain" description="DprA winged helix" evidence="3">
    <location>
        <begin position="306"/>
        <end position="359"/>
    </location>
</feature>
<dbReference type="AlphaFoldDB" id="A0A2M7BU96"/>
<dbReference type="Proteomes" id="UP000229894">
    <property type="component" value="Unassembled WGS sequence"/>
</dbReference>
<evidence type="ECO:0000259" key="3">
    <source>
        <dbReference type="Pfam" id="PF17782"/>
    </source>
</evidence>
<evidence type="ECO:0000313" key="4">
    <source>
        <dbReference type="EMBL" id="PIV10141.1"/>
    </source>
</evidence>
<dbReference type="EMBL" id="PEUX01000044">
    <property type="protein sequence ID" value="PIV10141.1"/>
    <property type="molecule type" value="Genomic_DNA"/>
</dbReference>
<sequence length="366" mass="39959">MAEISQAKYFNAFNLIDGFGPISFKKLLAYFPSLAEAWSAEVSQFVQAGLSSSVIEQIRKQRQLINPDEEMEKLAQEGIDLITILDNNYPRLLREIYNPPALLYLKGRFASRDEFSLAIVGTRKLSLYGQQVTPLITADLAQAGLTIVSGLAKGIDTLAHQAALAVNGRTIAVLGSGLGKKNIYPFINRRLAEKISQQGAIISEFPLGAPPLAQHFPQRNRIIAGLSLGVLVIEAPEKSGALITVRDALEQNREVFAVPGPISARNSSGPNNLIKMGAKLVNQANDVLEELNLTLLTQSNQENRKIVPDNQEEALILKQLSQEPIHIDKIINQTKLPTAVINSALILMEMKGKVKNLGGHNYISGL</sequence>
<dbReference type="Gene3D" id="3.40.50.450">
    <property type="match status" value="1"/>
</dbReference>
<comment type="caution">
    <text evidence="4">The sequence shown here is derived from an EMBL/GenBank/DDBJ whole genome shotgun (WGS) entry which is preliminary data.</text>
</comment>
<dbReference type="InterPro" id="IPR041614">
    <property type="entry name" value="DprA_WH"/>
</dbReference>
<dbReference type="Pfam" id="PF17782">
    <property type="entry name" value="WHD_DprA"/>
    <property type="match status" value="1"/>
</dbReference>
<accession>A0A2M7BU96</accession>
<dbReference type="PANTHER" id="PTHR43022">
    <property type="entry name" value="PROTEIN SMF"/>
    <property type="match status" value="1"/>
</dbReference>
<gene>
    <name evidence="4" type="primary">dprA</name>
    <name evidence="4" type="ORF">COS49_02175</name>
</gene>